<accession>X1VC51</accession>
<protein>
    <recommendedName>
        <fullName evidence="2">N-acetyltransferase domain-containing protein</fullName>
    </recommendedName>
</protein>
<evidence type="ECO:0008006" key="2">
    <source>
        <dbReference type="Google" id="ProtNLM"/>
    </source>
</evidence>
<gene>
    <name evidence="1" type="ORF">S12H4_49799</name>
</gene>
<dbReference type="AlphaFoldDB" id="X1VC51"/>
<sequence length="68" mass="8021">MNEVLKLKTGEKILIRHINELDIDGVWNNFNEVVEEGVYLPVLFPVKSRFEKQSWYNNIEKEGEICIV</sequence>
<dbReference type="EMBL" id="BARW01031283">
    <property type="protein sequence ID" value="GAJ14762.1"/>
    <property type="molecule type" value="Genomic_DNA"/>
</dbReference>
<reference evidence="1" key="1">
    <citation type="journal article" date="2014" name="Front. Microbiol.">
        <title>High frequency of phylogenetically diverse reductive dehalogenase-homologous genes in deep subseafloor sedimentary metagenomes.</title>
        <authorList>
            <person name="Kawai M."/>
            <person name="Futagami T."/>
            <person name="Toyoda A."/>
            <person name="Takaki Y."/>
            <person name="Nishi S."/>
            <person name="Hori S."/>
            <person name="Arai W."/>
            <person name="Tsubouchi T."/>
            <person name="Morono Y."/>
            <person name="Uchiyama I."/>
            <person name="Ito T."/>
            <person name="Fujiyama A."/>
            <person name="Inagaki F."/>
            <person name="Takami H."/>
        </authorList>
    </citation>
    <scope>NUCLEOTIDE SEQUENCE</scope>
    <source>
        <strain evidence="1">Expedition CK06-06</strain>
    </source>
</reference>
<proteinExistence type="predicted"/>
<organism evidence="1">
    <name type="scientific">marine sediment metagenome</name>
    <dbReference type="NCBI Taxonomy" id="412755"/>
    <lineage>
        <taxon>unclassified sequences</taxon>
        <taxon>metagenomes</taxon>
        <taxon>ecological metagenomes</taxon>
    </lineage>
</organism>
<feature type="non-terminal residue" evidence="1">
    <location>
        <position position="68"/>
    </location>
</feature>
<evidence type="ECO:0000313" key="1">
    <source>
        <dbReference type="EMBL" id="GAJ14762.1"/>
    </source>
</evidence>
<comment type="caution">
    <text evidence="1">The sequence shown here is derived from an EMBL/GenBank/DDBJ whole genome shotgun (WGS) entry which is preliminary data.</text>
</comment>
<name>X1VC51_9ZZZZ</name>